<keyword evidence="2" id="KW-1133">Transmembrane helix</keyword>
<feature type="region of interest" description="Disordered" evidence="1">
    <location>
        <begin position="1"/>
        <end position="24"/>
    </location>
</feature>
<keyword evidence="4" id="KW-1185">Reference proteome</keyword>
<organism evidence="3 4">
    <name type="scientific">Cotesia typhae</name>
    <dbReference type="NCBI Taxonomy" id="2053667"/>
    <lineage>
        <taxon>Eukaryota</taxon>
        <taxon>Metazoa</taxon>
        <taxon>Ecdysozoa</taxon>
        <taxon>Arthropoda</taxon>
        <taxon>Hexapoda</taxon>
        <taxon>Insecta</taxon>
        <taxon>Pterygota</taxon>
        <taxon>Neoptera</taxon>
        <taxon>Endopterygota</taxon>
        <taxon>Hymenoptera</taxon>
        <taxon>Apocrita</taxon>
        <taxon>Ichneumonoidea</taxon>
        <taxon>Braconidae</taxon>
        <taxon>Microgastrinae</taxon>
        <taxon>Cotesia</taxon>
    </lineage>
</organism>
<comment type="caution">
    <text evidence="3">The sequence shown here is derived from an EMBL/GenBank/DDBJ whole genome shotgun (WGS) entry which is preliminary data.</text>
</comment>
<dbReference type="Proteomes" id="UP000729913">
    <property type="component" value="Unassembled WGS sequence"/>
</dbReference>
<accession>A0A8J5QYS0</accession>
<reference evidence="3" key="1">
    <citation type="submission" date="2020-03" db="EMBL/GenBank/DDBJ databases">
        <authorList>
            <person name="Chebbi M.A."/>
            <person name="Drezen J.M."/>
        </authorList>
    </citation>
    <scope>NUCLEOTIDE SEQUENCE</scope>
    <source>
        <tissue evidence="3">Whole body</tissue>
    </source>
</reference>
<proteinExistence type="predicted"/>
<dbReference type="EMBL" id="JAAOIC020000039">
    <property type="protein sequence ID" value="KAG8038952.1"/>
    <property type="molecule type" value="Genomic_DNA"/>
</dbReference>
<evidence type="ECO:0000256" key="2">
    <source>
        <dbReference type="SAM" id="Phobius"/>
    </source>
</evidence>
<keyword evidence="2" id="KW-0472">Membrane</keyword>
<gene>
    <name evidence="3" type="ORF">G9C98_003259</name>
</gene>
<dbReference type="OrthoDB" id="8196393at2759"/>
<evidence type="ECO:0000256" key="1">
    <source>
        <dbReference type="SAM" id="MobiDB-lite"/>
    </source>
</evidence>
<evidence type="ECO:0000313" key="3">
    <source>
        <dbReference type="EMBL" id="KAG8038952.1"/>
    </source>
</evidence>
<sequence>MPRRGKTHLTGGQSASSEDHGIGLTSSHIHQDYHRCDVEWSEQETVDAEVSQLVNGGAAALRNLRRWRNSTSSGYSSHSPPLSAGSYSTCCASVLRNSAVGTLGPEAALGLAVIHEAEAIPRPIWPCSSIYRRDLHLVGCETLDCEGLSASCSYARAYTYASRCRNAWRDCQPSARTAQEVLLELSQTLNSVIDGECDMTPEEILHDISRTVQKVDNNRTNGTTSTGLSSEEHIYRLTSSSSSAIGQDSSVTVNPVNFKLYSKSGYANVSVPSFKTSYQCLHEGKTLLLKSSSAKSQDKSDKINHQQYNQIPAVFLVPRCNGIHTSPNIPSCNAKSAENSNDKDKNRFIKIRDNSQNVKHNSTVPVIESIQEKTCYNSNEPVYSTQLDLSDESSSYGAVGESSNKANWNQGISVFNKSLDFTLDGHRAERLGRLIARAKRKRQWCRALTTILGLVFFILSVVVVSMSVTKGRKIFGSM</sequence>
<protein>
    <submittedName>
        <fullName evidence="3">Uncharacterized protein</fullName>
    </submittedName>
</protein>
<name>A0A8J5QYS0_9HYME</name>
<feature type="transmembrane region" description="Helical" evidence="2">
    <location>
        <begin position="447"/>
        <end position="468"/>
    </location>
</feature>
<dbReference type="AlphaFoldDB" id="A0A8J5QYS0"/>
<reference evidence="3" key="2">
    <citation type="submission" date="2021-04" db="EMBL/GenBank/DDBJ databases">
        <title>Genome-wide patterns of bracovirus chromosomal integration into multiple host tissues during parasitism.</title>
        <authorList>
            <person name="Chebbi M.A.C."/>
        </authorList>
    </citation>
    <scope>NUCLEOTIDE SEQUENCE</scope>
    <source>
        <tissue evidence="3">Whole body</tissue>
    </source>
</reference>
<evidence type="ECO:0000313" key="4">
    <source>
        <dbReference type="Proteomes" id="UP000729913"/>
    </source>
</evidence>
<keyword evidence="2" id="KW-0812">Transmembrane</keyword>